<protein>
    <submittedName>
        <fullName evidence="1">Uncharacterized protein</fullName>
    </submittedName>
</protein>
<gene>
    <name evidence="1" type="ORF">M9H77_29651</name>
</gene>
<name>A0ACB9ZVE9_CATRO</name>
<proteinExistence type="predicted"/>
<comment type="caution">
    <text evidence="1">The sequence shown here is derived from an EMBL/GenBank/DDBJ whole genome shotgun (WGS) entry which is preliminary data.</text>
</comment>
<organism evidence="1 2">
    <name type="scientific">Catharanthus roseus</name>
    <name type="common">Madagascar periwinkle</name>
    <name type="synonym">Vinca rosea</name>
    <dbReference type="NCBI Taxonomy" id="4058"/>
    <lineage>
        <taxon>Eukaryota</taxon>
        <taxon>Viridiplantae</taxon>
        <taxon>Streptophyta</taxon>
        <taxon>Embryophyta</taxon>
        <taxon>Tracheophyta</taxon>
        <taxon>Spermatophyta</taxon>
        <taxon>Magnoliopsida</taxon>
        <taxon>eudicotyledons</taxon>
        <taxon>Gunneridae</taxon>
        <taxon>Pentapetalae</taxon>
        <taxon>asterids</taxon>
        <taxon>lamiids</taxon>
        <taxon>Gentianales</taxon>
        <taxon>Apocynaceae</taxon>
        <taxon>Rauvolfioideae</taxon>
        <taxon>Vinceae</taxon>
        <taxon>Catharanthinae</taxon>
        <taxon>Catharanthus</taxon>
    </lineage>
</organism>
<evidence type="ECO:0000313" key="2">
    <source>
        <dbReference type="Proteomes" id="UP001060085"/>
    </source>
</evidence>
<evidence type="ECO:0000313" key="1">
    <source>
        <dbReference type="EMBL" id="KAI5652464.1"/>
    </source>
</evidence>
<dbReference type="EMBL" id="CM044707">
    <property type="protein sequence ID" value="KAI5652464.1"/>
    <property type="molecule type" value="Genomic_DNA"/>
</dbReference>
<sequence>MVQGEKDTRYFNSSTSESVWQDLKETTRSFQSQLSSVERYLGNIESRLEQREYEHAMGGYNENHGYQAYLEEDSYYKFGQSFWNRKQGIEETFKKVMRAIKVLGIPAWMMDIGIFIHMNKKLGTMERKPMNIKRA</sequence>
<reference evidence="2" key="1">
    <citation type="journal article" date="2023" name="Nat. Plants">
        <title>Single-cell RNA sequencing provides a high-resolution roadmap for understanding the multicellular compartmentation of specialized metabolism.</title>
        <authorList>
            <person name="Sun S."/>
            <person name="Shen X."/>
            <person name="Li Y."/>
            <person name="Li Y."/>
            <person name="Wang S."/>
            <person name="Li R."/>
            <person name="Zhang H."/>
            <person name="Shen G."/>
            <person name="Guo B."/>
            <person name="Wei J."/>
            <person name="Xu J."/>
            <person name="St-Pierre B."/>
            <person name="Chen S."/>
            <person name="Sun C."/>
        </authorList>
    </citation>
    <scope>NUCLEOTIDE SEQUENCE [LARGE SCALE GENOMIC DNA]</scope>
</reference>
<keyword evidence="2" id="KW-1185">Reference proteome</keyword>
<dbReference type="Proteomes" id="UP001060085">
    <property type="component" value="Linkage Group LG07"/>
</dbReference>
<accession>A0ACB9ZVE9</accession>